<evidence type="ECO:0000313" key="2">
    <source>
        <dbReference type="Proteomes" id="UP000827604"/>
    </source>
</evidence>
<evidence type="ECO:0008006" key="3">
    <source>
        <dbReference type="Google" id="ProtNLM"/>
    </source>
</evidence>
<evidence type="ECO:0000313" key="1">
    <source>
        <dbReference type="EMBL" id="UDF60365.1"/>
    </source>
</evidence>
<name>A0ABY3P9M2_9CAUD</name>
<sequence>MAYVTGAASSFADLAAALRNACVANGWSQNSNVIWKGTSYFEITSEASFVRLHGGTGQSGGVISGKSPNGCRVGGSYMTFPVTYEIHILENPDEVYMVVNYNSDYYQQMSFGTSDVAGAGGGPWITGAHNTAYTSSNNGMNISTFQFRQITSYCYASVSTNGLGLFNLASWSGEVAASFVYTNANGTPGWYGYNSGETAARLKEGSPTWVAGLLNSLPSAFNNTNVLLPIKALLDMGSNGRATVANPRNARFCRIDYNTPGDIVTYGGDRWKIYPWLRKDANIRDGQNNSTSTPPNHSGTFGYAIRYTGI</sequence>
<proteinExistence type="predicted"/>
<reference evidence="1 2" key="1">
    <citation type="journal article" date="2021" name="Microbiol. Resour. Announc.">
        <title>Complete Genome Sequences of Bacteriophages Kaya, Guyu, Kopi, and TehO, Which Target Clinical Strains of Pseudomonas aeruginosa.</title>
        <authorList>
            <person name="Loh B."/>
            <person name="Wang X."/>
            <person name="Hua X."/>
            <person name="Luo J."/>
            <person name="Wen T."/>
            <person name="Zhang L."/>
            <person name="Ma L."/>
            <person name="Manohar P."/>
            <person name="Nachimuthu R."/>
            <person name="Grainge I."/>
            <person name="Yu Y."/>
            <person name="Leptihn S."/>
        </authorList>
    </citation>
    <scope>NUCLEOTIDE SEQUENCE [LARGE SCALE GENOMIC DNA]</scope>
</reference>
<dbReference type="Proteomes" id="UP000827604">
    <property type="component" value="Segment"/>
</dbReference>
<protein>
    <recommendedName>
        <fullName evidence="3">Virion structural protein</fullName>
    </recommendedName>
</protein>
<organism evidence="1 2">
    <name type="scientific">Pseudomonas phage TehO</name>
    <dbReference type="NCBI Taxonomy" id="2880994"/>
    <lineage>
        <taxon>Viruses</taxon>
        <taxon>Duplodnaviria</taxon>
        <taxon>Heunggongvirae</taxon>
        <taxon>Uroviricota</taxon>
        <taxon>Caudoviricetes</taxon>
        <taxon>Jondennisvirinae</taxon>
        <taxon>Septimatrevirus</taxon>
        <taxon>Septimatrevirus tehO</taxon>
    </lineage>
</organism>
<dbReference type="EMBL" id="OK330456">
    <property type="protein sequence ID" value="UDF60365.1"/>
    <property type="molecule type" value="Genomic_DNA"/>
</dbReference>
<accession>A0ABY3P9M2</accession>
<gene>
    <name evidence="1" type="ORF">TehO_038</name>
</gene>
<keyword evidence="2" id="KW-1185">Reference proteome</keyword>